<feature type="compositionally biased region" description="Low complexity" evidence="1">
    <location>
        <begin position="56"/>
        <end position="71"/>
    </location>
</feature>
<reference evidence="3" key="1">
    <citation type="submission" date="2025-08" db="UniProtKB">
        <authorList>
            <consortium name="RefSeq"/>
        </authorList>
    </citation>
    <scope>IDENTIFICATION</scope>
    <source>
        <tissue evidence="3">Spleen</tissue>
    </source>
</reference>
<dbReference type="RefSeq" id="XP_006834454.1">
    <property type="nucleotide sequence ID" value="XM_006834391.1"/>
</dbReference>
<dbReference type="Proteomes" id="UP000504623">
    <property type="component" value="Unplaced"/>
</dbReference>
<accession>A0A9B0WI41</accession>
<organism evidence="2 3">
    <name type="scientific">Chrysochloris asiatica</name>
    <name type="common">Cape golden mole</name>
    <dbReference type="NCBI Taxonomy" id="185453"/>
    <lineage>
        <taxon>Eukaryota</taxon>
        <taxon>Metazoa</taxon>
        <taxon>Chordata</taxon>
        <taxon>Craniata</taxon>
        <taxon>Vertebrata</taxon>
        <taxon>Euteleostomi</taxon>
        <taxon>Mammalia</taxon>
        <taxon>Eutheria</taxon>
        <taxon>Afrotheria</taxon>
        <taxon>Chrysochloridae</taxon>
        <taxon>Chrysochlorinae</taxon>
        <taxon>Chrysochloris</taxon>
    </lineage>
</organism>
<dbReference type="GeneID" id="102842165"/>
<keyword evidence="2" id="KW-1185">Reference proteome</keyword>
<protein>
    <submittedName>
        <fullName evidence="3">Collagen alpha-1(I) chain-like</fullName>
    </submittedName>
</protein>
<sequence length="272" mass="28943">MCQETIDPTDKPPILNLSLPNHSLPRPPAFVHLHPPLLLAPRTASPLPEREPPPAGRIGPPRLPPLRGSAPTPWRRRGGAVPLVPRRPPSSSRRREAGGCGGRFQSRSSPHARPSRSGRPGEARRHPQSHCGRVVAWTPTRSHPRAGGGGVWPGKGLRHVRSPAAGRFAGLPGRGVMEGGLGGAGVRKAQGNRCLTSADGINSRAAERGSPAAKSQEREREREPLAANEGRKTRSGPRRGRPTPSATGWEHLEPGSRPALPGPVSSQALMQF</sequence>
<dbReference type="AlphaFoldDB" id="A0A9B0WI41"/>
<feature type="compositionally biased region" description="Gly residues" evidence="1">
    <location>
        <begin position="172"/>
        <end position="185"/>
    </location>
</feature>
<evidence type="ECO:0000256" key="1">
    <source>
        <dbReference type="SAM" id="MobiDB-lite"/>
    </source>
</evidence>
<proteinExistence type="predicted"/>
<evidence type="ECO:0000313" key="2">
    <source>
        <dbReference type="Proteomes" id="UP000504623"/>
    </source>
</evidence>
<evidence type="ECO:0000313" key="3">
    <source>
        <dbReference type="RefSeq" id="XP_006834454.1"/>
    </source>
</evidence>
<feature type="region of interest" description="Disordered" evidence="1">
    <location>
        <begin position="41"/>
        <end position="272"/>
    </location>
</feature>
<feature type="compositionally biased region" description="Basic and acidic residues" evidence="1">
    <location>
        <begin position="215"/>
        <end position="232"/>
    </location>
</feature>
<gene>
    <name evidence="3" type="primary">LOC102842165</name>
</gene>
<feature type="compositionally biased region" description="Low complexity" evidence="1">
    <location>
        <begin position="106"/>
        <end position="118"/>
    </location>
</feature>
<name>A0A9B0WI41_CHRAS</name>
<feature type="region of interest" description="Disordered" evidence="1">
    <location>
        <begin position="1"/>
        <end position="20"/>
    </location>
</feature>